<protein>
    <submittedName>
        <fullName evidence="1">Uncharacterized protein</fullName>
    </submittedName>
</protein>
<dbReference type="RefSeq" id="WP_133675338.1">
    <property type="nucleotide sequence ID" value="NZ_SNZF01000013.1"/>
</dbReference>
<dbReference type="AlphaFoldDB" id="A0A4R6YEX4"/>
<keyword evidence="2" id="KW-1185">Reference proteome</keyword>
<name>A0A4R6YEX4_9HYPH</name>
<evidence type="ECO:0000313" key="1">
    <source>
        <dbReference type="EMBL" id="TDR34666.1"/>
    </source>
</evidence>
<dbReference type="EMBL" id="SNZF01000013">
    <property type="protein sequence ID" value="TDR34666.1"/>
    <property type="molecule type" value="Genomic_DNA"/>
</dbReference>
<gene>
    <name evidence="1" type="ORF">DES43_11397</name>
</gene>
<dbReference type="Proteomes" id="UP000294958">
    <property type="component" value="Unassembled WGS sequence"/>
</dbReference>
<comment type="caution">
    <text evidence="1">The sequence shown here is derived from an EMBL/GenBank/DDBJ whole genome shotgun (WGS) entry which is preliminary data.</text>
</comment>
<organism evidence="1 2">
    <name type="scientific">Aquamicrobium defluvii</name>
    <dbReference type="NCBI Taxonomy" id="69279"/>
    <lineage>
        <taxon>Bacteria</taxon>
        <taxon>Pseudomonadati</taxon>
        <taxon>Pseudomonadota</taxon>
        <taxon>Alphaproteobacteria</taxon>
        <taxon>Hyphomicrobiales</taxon>
        <taxon>Phyllobacteriaceae</taxon>
        <taxon>Aquamicrobium</taxon>
    </lineage>
</organism>
<sequence length="60" mass="6507">MCADCEARRKMAREALLNARFSEALGHVAKGAAEILGIKEKTGVEELAEHAAPSVKSRKR</sequence>
<reference evidence="1 2" key="1">
    <citation type="submission" date="2019-03" db="EMBL/GenBank/DDBJ databases">
        <title>Genomic Encyclopedia of Type Strains, Phase IV (KMG-IV): sequencing the most valuable type-strain genomes for metagenomic binning, comparative biology and taxonomic classification.</title>
        <authorList>
            <person name="Goeker M."/>
        </authorList>
    </citation>
    <scope>NUCLEOTIDE SEQUENCE [LARGE SCALE GENOMIC DNA]</scope>
    <source>
        <strain evidence="1 2">DSM 11603</strain>
    </source>
</reference>
<evidence type="ECO:0000313" key="2">
    <source>
        <dbReference type="Proteomes" id="UP000294958"/>
    </source>
</evidence>
<proteinExistence type="predicted"/>
<accession>A0A4R6YEX4</accession>